<dbReference type="GO" id="GO:0004222">
    <property type="term" value="F:metalloendopeptidase activity"/>
    <property type="evidence" value="ECO:0007669"/>
    <property type="project" value="InterPro"/>
</dbReference>
<comment type="cofactor">
    <cofactor evidence="1">
        <name>Zn(2+)</name>
        <dbReference type="ChEBI" id="CHEBI:29105"/>
    </cofactor>
</comment>
<dbReference type="InterPro" id="IPR011990">
    <property type="entry name" value="TPR-like_helical_dom_sf"/>
</dbReference>
<dbReference type="SMART" id="SM00028">
    <property type="entry name" value="TPR"/>
    <property type="match status" value="2"/>
</dbReference>
<dbReference type="CDD" id="cd07333">
    <property type="entry name" value="M48C_bepA_like"/>
    <property type="match status" value="1"/>
</dbReference>
<dbReference type="Gene3D" id="1.25.40.10">
    <property type="entry name" value="Tetratricopeptide repeat domain"/>
    <property type="match status" value="1"/>
</dbReference>
<dbReference type="PANTHER" id="PTHR22726">
    <property type="entry name" value="METALLOENDOPEPTIDASE OMA1"/>
    <property type="match status" value="1"/>
</dbReference>
<organism evidence="10 11">
    <name type="scientific">Candidatus Muproteobacteria bacterium RBG_16_62_13</name>
    <dbReference type="NCBI Taxonomy" id="1817756"/>
    <lineage>
        <taxon>Bacteria</taxon>
        <taxon>Pseudomonadati</taxon>
        <taxon>Pseudomonadota</taxon>
        <taxon>Candidatus Muproteobacteria</taxon>
    </lineage>
</organism>
<reference evidence="10 11" key="1">
    <citation type="journal article" date="2016" name="Nat. Commun.">
        <title>Thousands of microbial genomes shed light on interconnected biogeochemical processes in an aquifer system.</title>
        <authorList>
            <person name="Anantharaman K."/>
            <person name="Brown C.T."/>
            <person name="Hug L.A."/>
            <person name="Sharon I."/>
            <person name="Castelle C.J."/>
            <person name="Probst A.J."/>
            <person name="Thomas B.C."/>
            <person name="Singh A."/>
            <person name="Wilkins M.J."/>
            <person name="Karaoz U."/>
            <person name="Brodie E.L."/>
            <person name="Williams K.H."/>
            <person name="Hubbard S.S."/>
            <person name="Banfield J.F."/>
        </authorList>
    </citation>
    <scope>NUCLEOTIDE SEQUENCE [LARGE SCALE GENOMIC DNA]</scope>
</reference>
<dbReference type="InterPro" id="IPR001915">
    <property type="entry name" value="Peptidase_M48"/>
</dbReference>
<keyword evidence="8" id="KW-0482">Metalloprotease</keyword>
<dbReference type="InterPro" id="IPR030873">
    <property type="entry name" value="Protease_BepA"/>
</dbReference>
<evidence type="ECO:0000256" key="3">
    <source>
        <dbReference type="ARBA" id="ARBA00022723"/>
    </source>
</evidence>
<evidence type="ECO:0000256" key="1">
    <source>
        <dbReference type="ARBA" id="ARBA00001947"/>
    </source>
</evidence>
<dbReference type="STRING" id="1817756.A2140_10665"/>
<evidence type="ECO:0000256" key="7">
    <source>
        <dbReference type="ARBA" id="ARBA00022833"/>
    </source>
</evidence>
<dbReference type="GO" id="GO:0051603">
    <property type="term" value="P:proteolysis involved in protein catabolic process"/>
    <property type="evidence" value="ECO:0007669"/>
    <property type="project" value="TreeGrafter"/>
</dbReference>
<dbReference type="GO" id="GO:0016020">
    <property type="term" value="C:membrane"/>
    <property type="evidence" value="ECO:0007669"/>
    <property type="project" value="InterPro"/>
</dbReference>
<dbReference type="InterPro" id="IPR051156">
    <property type="entry name" value="Mito/Outer_Membr_Metalloprot"/>
</dbReference>
<evidence type="ECO:0000313" key="10">
    <source>
        <dbReference type="EMBL" id="OGI41347.1"/>
    </source>
</evidence>
<dbReference type="Pfam" id="PF01435">
    <property type="entry name" value="Peptidase_M48"/>
    <property type="match status" value="1"/>
</dbReference>
<gene>
    <name evidence="10" type="ORF">A2140_10665</name>
</gene>
<name>A0A1F6T877_9PROT</name>
<accession>A0A1F6T877</accession>
<dbReference type="InterPro" id="IPR019734">
    <property type="entry name" value="TPR_rpt"/>
</dbReference>
<keyword evidence="3" id="KW-0479">Metal-binding</keyword>
<dbReference type="Pfam" id="PF14559">
    <property type="entry name" value="TPR_19"/>
    <property type="match status" value="1"/>
</dbReference>
<protein>
    <recommendedName>
        <fullName evidence="9">Peptidase M48 domain-containing protein</fullName>
    </recommendedName>
</protein>
<evidence type="ECO:0000313" key="11">
    <source>
        <dbReference type="Proteomes" id="UP000178379"/>
    </source>
</evidence>
<dbReference type="GO" id="GO:0046872">
    <property type="term" value="F:metal ion binding"/>
    <property type="evidence" value="ECO:0007669"/>
    <property type="project" value="UniProtKB-KW"/>
</dbReference>
<evidence type="ECO:0000256" key="2">
    <source>
        <dbReference type="ARBA" id="ARBA00022670"/>
    </source>
</evidence>
<evidence type="ECO:0000256" key="4">
    <source>
        <dbReference type="ARBA" id="ARBA00022729"/>
    </source>
</evidence>
<dbReference type="SUPFAM" id="SSF48452">
    <property type="entry name" value="TPR-like"/>
    <property type="match status" value="1"/>
</dbReference>
<keyword evidence="2" id="KW-0645">Protease</keyword>
<dbReference type="Gene3D" id="3.30.2010.10">
    <property type="entry name" value="Metalloproteases ('zincins'), catalytic domain"/>
    <property type="match status" value="1"/>
</dbReference>
<evidence type="ECO:0000256" key="6">
    <source>
        <dbReference type="ARBA" id="ARBA00022801"/>
    </source>
</evidence>
<dbReference type="AlphaFoldDB" id="A0A1F6T877"/>
<dbReference type="PANTHER" id="PTHR22726:SF1">
    <property type="entry name" value="METALLOENDOPEPTIDASE OMA1, MITOCHONDRIAL"/>
    <property type="match status" value="1"/>
</dbReference>
<proteinExistence type="inferred from homology"/>
<dbReference type="HAMAP" id="MF_00997">
    <property type="entry name" value="Protease_BepA"/>
    <property type="match status" value="1"/>
</dbReference>
<dbReference type="Proteomes" id="UP000178379">
    <property type="component" value="Unassembled WGS sequence"/>
</dbReference>
<keyword evidence="4" id="KW-0732">Signal</keyword>
<keyword evidence="7" id="KW-0862">Zinc</keyword>
<sequence>MPDLGDQSATVITPAQERKLGEDLIRQARRRMNFMDDPEINDYIQTLGQRLVANSDSPQQDFRFYIISDPSINAFAVPGGFISVHTGLLLAAHSEAELASVMAHEIAHITQRHIPRMIAEAQRISLPATAALLAAALLGASGHAGGSAAAALTGASIAQHELNFTRAFEEEADRIGMTLLARSNFDPRAMPAFFEQMQNLNRHNETSLPEFLRTHPVTTNRIADSRNRAERYPYRQIPDSSEFHHARAKIRALTAGDPAEAVRTFRSNLTQGKYRDADAERYGYVLALVRARQYEAARAEIRKLIERHPGSPGYRLAEAEIETAAGRYEAALALYASARQKFPGYQPLARGQAVTLINTGRAREAREILRATIRHRPDDPALYRLLAQAAGDAGARIEAHQALAEAQYLSGNPDAAIEQLQIATRLAGNNFYLQSSIEARIGAIREEMALYRGGK</sequence>
<dbReference type="EMBL" id="MFSQ01000016">
    <property type="protein sequence ID" value="OGI41347.1"/>
    <property type="molecule type" value="Genomic_DNA"/>
</dbReference>
<comment type="caution">
    <text evidence="10">The sequence shown here is derived from an EMBL/GenBank/DDBJ whole genome shotgun (WGS) entry which is preliminary data.</text>
</comment>
<evidence type="ECO:0000256" key="5">
    <source>
        <dbReference type="ARBA" id="ARBA00022764"/>
    </source>
</evidence>
<evidence type="ECO:0000256" key="8">
    <source>
        <dbReference type="ARBA" id="ARBA00023049"/>
    </source>
</evidence>
<feature type="domain" description="Peptidase M48" evidence="9">
    <location>
        <begin position="41"/>
        <end position="227"/>
    </location>
</feature>
<keyword evidence="6" id="KW-0378">Hydrolase</keyword>
<evidence type="ECO:0000259" key="9">
    <source>
        <dbReference type="Pfam" id="PF01435"/>
    </source>
</evidence>
<keyword evidence="5" id="KW-0574">Periplasm</keyword>